<dbReference type="AlphaFoldDB" id="G7GKM3"/>
<comment type="caution">
    <text evidence="1">The sequence shown here is derived from an EMBL/GenBank/DDBJ whole genome shotgun (WGS) entry which is preliminary data.</text>
</comment>
<accession>G7GKM3</accession>
<name>G7GKM3_9ACTN</name>
<protein>
    <submittedName>
        <fullName evidence="1">Uncharacterized protein</fullName>
    </submittedName>
</protein>
<gene>
    <name evidence="1" type="ORF">GOAMR_13_00040</name>
</gene>
<reference evidence="1 2" key="1">
    <citation type="submission" date="2011-11" db="EMBL/GenBank/DDBJ databases">
        <title>Whole genome shotgun sequence of Gordonia amarae NBRC 15530.</title>
        <authorList>
            <person name="Takarada H."/>
            <person name="Hosoyama A."/>
            <person name="Tsuchikane K."/>
            <person name="Katsumata H."/>
            <person name="Yamazaki S."/>
            <person name="Fujita N."/>
        </authorList>
    </citation>
    <scope>NUCLEOTIDE SEQUENCE [LARGE SCALE GENOMIC DNA]</scope>
    <source>
        <strain evidence="1 2">NBRC 15530</strain>
    </source>
</reference>
<sequence>MRHTDSLSGVSIAVIEQTCNFDDKKAVRALVDGALGDPATTRIVIRGGSDNPDAFAAAVLARLMIAERLDVEVAYIAPAATPATRRYGLPHGEAAERPARTGNARAVPLIRDDAATVLLGRARQLGEGGAKLHGETYVDNTRLFLGETRGIVIEPLPEAPGVRARLDHPLRRRWATGRAAQTGGSNLVVEREGVLTDRVVKRSTFYRHHIDLLLVLP</sequence>
<dbReference type="EMBL" id="BAED01000013">
    <property type="protein sequence ID" value="GAB04148.1"/>
    <property type="molecule type" value="Genomic_DNA"/>
</dbReference>
<organism evidence="1 2">
    <name type="scientific">Gordonia amarae NBRC 15530</name>
    <dbReference type="NCBI Taxonomy" id="1075090"/>
    <lineage>
        <taxon>Bacteria</taxon>
        <taxon>Bacillati</taxon>
        <taxon>Actinomycetota</taxon>
        <taxon>Actinomycetes</taxon>
        <taxon>Mycobacteriales</taxon>
        <taxon>Gordoniaceae</taxon>
        <taxon>Gordonia</taxon>
    </lineage>
</organism>
<keyword evidence="2" id="KW-1185">Reference proteome</keyword>
<dbReference type="eggNOG" id="COG1597">
    <property type="taxonomic scope" value="Bacteria"/>
</dbReference>
<evidence type="ECO:0000313" key="1">
    <source>
        <dbReference type="EMBL" id="GAB04148.1"/>
    </source>
</evidence>
<dbReference type="STRING" id="1075090.GOAMR_13_00040"/>
<proteinExistence type="predicted"/>
<dbReference type="Proteomes" id="UP000006023">
    <property type="component" value="Unassembled WGS sequence"/>
</dbReference>
<evidence type="ECO:0000313" key="2">
    <source>
        <dbReference type="Proteomes" id="UP000006023"/>
    </source>
</evidence>